<proteinExistence type="predicted"/>
<dbReference type="SUPFAM" id="SSF56784">
    <property type="entry name" value="HAD-like"/>
    <property type="match status" value="1"/>
</dbReference>
<organism evidence="4 5">
    <name type="scientific">Piscinibacterium candidicorallinum</name>
    <dbReference type="NCBI Taxonomy" id="1793872"/>
    <lineage>
        <taxon>Bacteria</taxon>
        <taxon>Pseudomonadati</taxon>
        <taxon>Pseudomonadota</taxon>
        <taxon>Betaproteobacteria</taxon>
        <taxon>Burkholderiales</taxon>
        <taxon>Piscinibacterium</taxon>
    </lineage>
</organism>
<evidence type="ECO:0000256" key="1">
    <source>
        <dbReference type="ARBA" id="ARBA00022723"/>
    </source>
</evidence>
<keyword evidence="2 4" id="KW-0378">Hydrolase</keyword>
<accession>A0ABV7GWY1</accession>
<dbReference type="InterPro" id="IPR023214">
    <property type="entry name" value="HAD_sf"/>
</dbReference>
<keyword evidence="1" id="KW-0479">Metal-binding</keyword>
<dbReference type="InterPro" id="IPR050582">
    <property type="entry name" value="HAD-like_SerB"/>
</dbReference>
<dbReference type="NCBIfam" id="TIGR01490">
    <property type="entry name" value="HAD-SF-IB-hyp1"/>
    <property type="match status" value="1"/>
</dbReference>
<dbReference type="InterPro" id="IPR036412">
    <property type="entry name" value="HAD-like_sf"/>
</dbReference>
<keyword evidence="5" id="KW-1185">Reference proteome</keyword>
<gene>
    <name evidence="4" type="ORF">ACFOEN_00825</name>
</gene>
<dbReference type="GO" id="GO:0016787">
    <property type="term" value="F:hydrolase activity"/>
    <property type="evidence" value="ECO:0007669"/>
    <property type="project" value="UniProtKB-KW"/>
</dbReference>
<dbReference type="InterPro" id="IPR006385">
    <property type="entry name" value="HAD_hydro_SerB1"/>
</dbReference>
<sequence>MNLALFDLDHTLIPLDSDYRWTQFFIERCPADEQAALHAMNDKLMADYHAGRLDPNESLAFLIGLLARKPREVLDAWHGEYMQAVILPAIKPQARALVEQHRAAGDRLALVTATNSFVTAPIARAFGFEVLIATEPELAYERGFTGRWVGTPSFKEGKITRVQQWLAQEGLALEHFARSHFYSDSINDVPLLERVTDPVATNPSPALEAVARERGWTIVRLFDDQEIH</sequence>
<comment type="caution">
    <text evidence="4">The sequence shown here is derived from an EMBL/GenBank/DDBJ whole genome shotgun (WGS) entry which is preliminary data.</text>
</comment>
<dbReference type="Proteomes" id="UP001595556">
    <property type="component" value="Unassembled WGS sequence"/>
</dbReference>
<dbReference type="PANTHER" id="PTHR43344:SF13">
    <property type="entry name" value="PHOSPHATASE RV3661-RELATED"/>
    <property type="match status" value="1"/>
</dbReference>
<dbReference type="NCBIfam" id="TIGR01488">
    <property type="entry name" value="HAD-SF-IB"/>
    <property type="match status" value="1"/>
</dbReference>
<dbReference type="Pfam" id="PF12710">
    <property type="entry name" value="HAD"/>
    <property type="match status" value="1"/>
</dbReference>
<protein>
    <submittedName>
        <fullName evidence="4">HAD family hydrolase</fullName>
    </submittedName>
</protein>
<evidence type="ECO:0000313" key="5">
    <source>
        <dbReference type="Proteomes" id="UP001595556"/>
    </source>
</evidence>
<dbReference type="EMBL" id="JBHRTI010000002">
    <property type="protein sequence ID" value="MFC3146178.1"/>
    <property type="molecule type" value="Genomic_DNA"/>
</dbReference>
<dbReference type="Gene3D" id="3.40.50.1000">
    <property type="entry name" value="HAD superfamily/HAD-like"/>
    <property type="match status" value="1"/>
</dbReference>
<dbReference type="Gene3D" id="1.20.1440.100">
    <property type="entry name" value="SG protein - dephosphorylation function"/>
    <property type="match status" value="1"/>
</dbReference>
<reference evidence="5" key="1">
    <citation type="journal article" date="2019" name="Int. J. Syst. Evol. Microbiol.">
        <title>The Global Catalogue of Microorganisms (GCM) 10K type strain sequencing project: providing services to taxonomists for standard genome sequencing and annotation.</title>
        <authorList>
            <consortium name="The Broad Institute Genomics Platform"/>
            <consortium name="The Broad Institute Genome Sequencing Center for Infectious Disease"/>
            <person name="Wu L."/>
            <person name="Ma J."/>
        </authorList>
    </citation>
    <scope>NUCLEOTIDE SEQUENCE [LARGE SCALE GENOMIC DNA]</scope>
    <source>
        <strain evidence="5">KCTC 52168</strain>
    </source>
</reference>
<name>A0ABV7GWY1_9BURK</name>
<keyword evidence="3" id="KW-0460">Magnesium</keyword>
<evidence type="ECO:0000313" key="4">
    <source>
        <dbReference type="EMBL" id="MFC3146178.1"/>
    </source>
</evidence>
<dbReference type="RefSeq" id="WP_377300461.1">
    <property type="nucleotide sequence ID" value="NZ_CP180191.1"/>
</dbReference>
<evidence type="ECO:0000256" key="2">
    <source>
        <dbReference type="ARBA" id="ARBA00022801"/>
    </source>
</evidence>
<evidence type="ECO:0000256" key="3">
    <source>
        <dbReference type="ARBA" id="ARBA00022842"/>
    </source>
</evidence>
<dbReference type="CDD" id="cd02612">
    <property type="entry name" value="HAD_PGPPase"/>
    <property type="match status" value="1"/>
</dbReference>
<dbReference type="PANTHER" id="PTHR43344">
    <property type="entry name" value="PHOSPHOSERINE PHOSPHATASE"/>
    <property type="match status" value="1"/>
</dbReference>